<dbReference type="InterPro" id="IPR036922">
    <property type="entry name" value="Rieske_2Fe-2S_sf"/>
</dbReference>
<organism evidence="9 10">
    <name type="scientific">Alcaligenes faecalis</name>
    <dbReference type="NCBI Taxonomy" id="511"/>
    <lineage>
        <taxon>Bacteria</taxon>
        <taxon>Pseudomonadati</taxon>
        <taxon>Pseudomonadota</taxon>
        <taxon>Betaproteobacteria</taxon>
        <taxon>Burkholderiales</taxon>
        <taxon>Alcaligenaceae</taxon>
        <taxon>Alcaligenes</taxon>
    </lineage>
</organism>
<keyword evidence="7" id="KW-0411">Iron-sulfur</keyword>
<dbReference type="InterPro" id="IPR001663">
    <property type="entry name" value="Rng_hydr_dOase-A"/>
</dbReference>
<proteinExistence type="inferred from homology"/>
<evidence type="ECO:0000256" key="7">
    <source>
        <dbReference type="ARBA" id="ARBA00023014"/>
    </source>
</evidence>
<dbReference type="InterPro" id="IPR015879">
    <property type="entry name" value="Ring_hydroxy_dOase_asu_C_dom"/>
</dbReference>
<reference evidence="9 10" key="1">
    <citation type="submission" date="2018-05" db="EMBL/GenBank/DDBJ databases">
        <title>Genome Sequence of an Efficient Indole-Degrading Bacterium, Alcaligenes sp.YBY.</title>
        <authorList>
            <person name="Yang B."/>
        </authorList>
    </citation>
    <scope>NUCLEOTIDE SEQUENCE [LARGE SCALE GENOMIC DNA]</scope>
    <source>
        <strain evidence="9 10">YBY</strain>
    </source>
</reference>
<comment type="caution">
    <text evidence="9">The sequence shown here is derived from an EMBL/GenBank/DDBJ whole genome shotgun (WGS) entry which is preliminary data.</text>
</comment>
<dbReference type="RefSeq" id="WP_109088829.1">
    <property type="nucleotide sequence ID" value="NZ_CAXOJJ010000031.1"/>
</dbReference>
<evidence type="ECO:0000256" key="1">
    <source>
        <dbReference type="ARBA" id="ARBA00001962"/>
    </source>
</evidence>
<dbReference type="STRING" id="511.UZ73_07055"/>
<protein>
    <submittedName>
        <fullName evidence="9">Rieske (2Fe-2S) protein</fullName>
    </submittedName>
</protein>
<dbReference type="PROSITE" id="PS51296">
    <property type="entry name" value="RIESKE"/>
    <property type="match status" value="1"/>
</dbReference>
<dbReference type="InterPro" id="IPR017941">
    <property type="entry name" value="Rieske_2Fe-2S"/>
</dbReference>
<dbReference type="PANTHER" id="PTHR43756:SF5">
    <property type="entry name" value="CHOLINE MONOOXYGENASE, CHLOROPLASTIC"/>
    <property type="match status" value="1"/>
</dbReference>
<evidence type="ECO:0000256" key="3">
    <source>
        <dbReference type="ARBA" id="ARBA00022714"/>
    </source>
</evidence>
<dbReference type="Proteomes" id="UP000245216">
    <property type="component" value="Unassembled WGS sequence"/>
</dbReference>
<sequence length="407" mass="46786">MNTALRSPIAIEEFDRSYFQQETDEVFALPPECFTSEEFFQFELNAVWKKQWFCVGRATDIPNAGDFFTFDVGNDALFAIRTREGGINVLSNVCRHRNMLLLEGAGNVRRISCPLHAWVYNMEGELVSAPGLTDTGASFDPKSVCLPKIRAEVWEGFIFINYDAMAPALHTRLGNLGKQLANYRMSELKSSEPLKMEGFDWNWKIFNDECYHCSFLHASSWGGMYETNPDRVDETAVFNDVANGIVSYNLLSTHKDAAPTHTGSILQPPMNGLTDQERTQLSYVTVAPNLLLVAMPDKVKYFMWLPKSAKQSTYGVSWMYPQETLEREDHKEKFDQEHDDLYPVMIEDLFAWRRSHQGMQSNFASRGRLTNEELVIKRLQNWLIDLYRAEERRVDEQSRVLPIRAIA</sequence>
<dbReference type="CDD" id="cd03469">
    <property type="entry name" value="Rieske_RO_Alpha_N"/>
    <property type="match status" value="1"/>
</dbReference>
<evidence type="ECO:0000259" key="8">
    <source>
        <dbReference type="PROSITE" id="PS51296"/>
    </source>
</evidence>
<evidence type="ECO:0000256" key="4">
    <source>
        <dbReference type="ARBA" id="ARBA00022723"/>
    </source>
</evidence>
<dbReference type="SUPFAM" id="SSF50022">
    <property type="entry name" value="ISP domain"/>
    <property type="match status" value="1"/>
</dbReference>
<gene>
    <name evidence="9" type="ORF">DF183_08155</name>
</gene>
<dbReference type="EMBL" id="QEXO01000002">
    <property type="protein sequence ID" value="PWE14673.1"/>
    <property type="molecule type" value="Genomic_DNA"/>
</dbReference>
<keyword evidence="5" id="KW-0560">Oxidoreductase</keyword>
<feature type="domain" description="Rieske" evidence="8">
    <location>
        <begin position="52"/>
        <end position="160"/>
    </location>
</feature>
<dbReference type="PRINTS" id="PR00090">
    <property type="entry name" value="RNGDIOXGNASE"/>
</dbReference>
<keyword evidence="4" id="KW-0479">Metal-binding</keyword>
<reference evidence="9 10" key="2">
    <citation type="submission" date="2018-05" db="EMBL/GenBank/DDBJ databases">
        <authorList>
            <person name="Lanie J.A."/>
            <person name="Ng W.-L."/>
            <person name="Kazmierczak K.M."/>
            <person name="Andrzejewski T.M."/>
            <person name="Davidsen T.M."/>
            <person name="Wayne K.J."/>
            <person name="Tettelin H."/>
            <person name="Glass J.I."/>
            <person name="Rusch D."/>
            <person name="Podicherti R."/>
            <person name="Tsui H.-C.T."/>
            <person name="Winkler M.E."/>
        </authorList>
    </citation>
    <scope>NUCLEOTIDE SEQUENCE [LARGE SCALE GENOMIC DNA]</scope>
    <source>
        <strain evidence="9 10">YBY</strain>
    </source>
</reference>
<evidence type="ECO:0000256" key="2">
    <source>
        <dbReference type="ARBA" id="ARBA00008751"/>
    </source>
</evidence>
<evidence type="ECO:0000313" key="9">
    <source>
        <dbReference type="EMBL" id="PWE14673.1"/>
    </source>
</evidence>
<keyword evidence="6" id="KW-0408">Iron</keyword>
<evidence type="ECO:0000313" key="10">
    <source>
        <dbReference type="Proteomes" id="UP000245216"/>
    </source>
</evidence>
<dbReference type="Pfam" id="PF00355">
    <property type="entry name" value="Rieske"/>
    <property type="match status" value="1"/>
</dbReference>
<dbReference type="Pfam" id="PF00848">
    <property type="entry name" value="Ring_hydroxyl_A"/>
    <property type="match status" value="1"/>
</dbReference>
<dbReference type="SUPFAM" id="SSF55961">
    <property type="entry name" value="Bet v1-like"/>
    <property type="match status" value="1"/>
</dbReference>
<dbReference type="AlphaFoldDB" id="A0A2U2BKY8"/>
<accession>A0A2U2BKY8</accession>
<evidence type="ECO:0000256" key="6">
    <source>
        <dbReference type="ARBA" id="ARBA00023004"/>
    </source>
</evidence>
<evidence type="ECO:0000256" key="5">
    <source>
        <dbReference type="ARBA" id="ARBA00023002"/>
    </source>
</evidence>
<keyword evidence="3" id="KW-0001">2Fe-2S</keyword>
<dbReference type="GO" id="GO:0016491">
    <property type="term" value="F:oxidoreductase activity"/>
    <property type="evidence" value="ECO:0007669"/>
    <property type="project" value="UniProtKB-KW"/>
</dbReference>
<dbReference type="GO" id="GO:0051537">
    <property type="term" value="F:2 iron, 2 sulfur cluster binding"/>
    <property type="evidence" value="ECO:0007669"/>
    <property type="project" value="UniProtKB-KW"/>
</dbReference>
<dbReference type="Gene3D" id="3.90.380.10">
    <property type="entry name" value="Naphthalene 1,2-dioxygenase Alpha Subunit, Chain A, domain 1"/>
    <property type="match status" value="1"/>
</dbReference>
<dbReference type="GO" id="GO:0005506">
    <property type="term" value="F:iron ion binding"/>
    <property type="evidence" value="ECO:0007669"/>
    <property type="project" value="InterPro"/>
</dbReference>
<dbReference type="Gene3D" id="2.102.10.10">
    <property type="entry name" value="Rieske [2Fe-2S] iron-sulphur domain"/>
    <property type="match status" value="1"/>
</dbReference>
<name>A0A2U2BKY8_ALCFA</name>
<dbReference type="PANTHER" id="PTHR43756">
    <property type="entry name" value="CHOLINE MONOOXYGENASE, CHLOROPLASTIC"/>
    <property type="match status" value="1"/>
</dbReference>
<comment type="similarity">
    <text evidence="2">Belongs to the bacterial ring-hydroxylating dioxygenase alpha subunit family.</text>
</comment>
<comment type="cofactor">
    <cofactor evidence="1">
        <name>Fe cation</name>
        <dbReference type="ChEBI" id="CHEBI:24875"/>
    </cofactor>
</comment>